<evidence type="ECO:0000313" key="4">
    <source>
        <dbReference type="Proteomes" id="UP000839052"/>
    </source>
</evidence>
<accession>A0ABN8AHB0</accession>
<dbReference type="EMBL" id="OU912926">
    <property type="protein sequence ID" value="CAG9934380.1"/>
    <property type="molecule type" value="Genomic_DNA"/>
</dbReference>
<sequence length="100" mass="11631">MWCIGALTEEYRQRMYDLLDLYARPFRAEEPVVCLDEKSKQLLKDTRPPLPTQPNSSAKQDYEYVRAGTCNLFVAVEPKGGRRTVVITSRFMSRRSVSIW</sequence>
<dbReference type="EMBL" id="OU912926">
    <property type="protein sequence ID" value="CAG9932120.1"/>
    <property type="molecule type" value="Genomic_DNA"/>
</dbReference>
<keyword evidence="4" id="KW-1185">Reference proteome</keyword>
<reference evidence="2 4" key="1">
    <citation type="submission" date="2021-10" db="EMBL/GenBank/DDBJ databases">
        <authorList>
            <person name="Koch H."/>
        </authorList>
    </citation>
    <scope>NUCLEOTIDE SEQUENCE [LARGE SCALE GENOMIC DNA]</scope>
    <source>
        <strain evidence="2">6680</strain>
    </source>
</reference>
<dbReference type="Proteomes" id="UP000839052">
    <property type="component" value="Chromosome"/>
</dbReference>
<dbReference type="EMBL" id="OU912926">
    <property type="protein sequence ID" value="CAG9931956.1"/>
    <property type="molecule type" value="Genomic_DNA"/>
</dbReference>
<organism evidence="2 4">
    <name type="scientific">Candidatus Nitrotoga arctica</name>
    <dbReference type="NCBI Taxonomy" id="453162"/>
    <lineage>
        <taxon>Bacteria</taxon>
        <taxon>Pseudomonadati</taxon>
        <taxon>Pseudomonadota</taxon>
        <taxon>Betaproteobacteria</taxon>
        <taxon>Nitrosomonadales</taxon>
        <taxon>Gallionellaceae</taxon>
        <taxon>Candidatus Nitrotoga</taxon>
    </lineage>
</organism>
<protein>
    <recommendedName>
        <fullName evidence="5">DDE superfamily endonuclease</fullName>
    </recommendedName>
</protein>
<evidence type="ECO:0008006" key="5">
    <source>
        <dbReference type="Google" id="ProtNLM"/>
    </source>
</evidence>
<evidence type="ECO:0000313" key="3">
    <source>
        <dbReference type="EMBL" id="CAG9934380.1"/>
    </source>
</evidence>
<gene>
    <name evidence="1" type="ORF">NTG6680_0703</name>
    <name evidence="2" type="ORF">NTG6680_0867</name>
    <name evidence="3" type="ORF">NTG6680_3131</name>
</gene>
<proteinExistence type="predicted"/>
<evidence type="ECO:0000313" key="1">
    <source>
        <dbReference type="EMBL" id="CAG9931956.1"/>
    </source>
</evidence>
<name>A0ABN8AHB0_9PROT</name>
<evidence type="ECO:0000313" key="2">
    <source>
        <dbReference type="EMBL" id="CAG9932120.1"/>
    </source>
</evidence>